<dbReference type="AlphaFoldDB" id="A0A7T5VB34"/>
<dbReference type="PROSITE" id="PS51318">
    <property type="entry name" value="TAT"/>
    <property type="match status" value="1"/>
</dbReference>
<organism evidence="9 10">
    <name type="scientific">Desulfobulbus oligotrophicus</name>
    <dbReference type="NCBI Taxonomy" id="1909699"/>
    <lineage>
        <taxon>Bacteria</taxon>
        <taxon>Pseudomonadati</taxon>
        <taxon>Thermodesulfobacteriota</taxon>
        <taxon>Desulfobulbia</taxon>
        <taxon>Desulfobulbales</taxon>
        <taxon>Desulfobulbaceae</taxon>
        <taxon>Desulfobulbus</taxon>
    </lineage>
</organism>
<dbReference type="Gene3D" id="3.30.2010.10">
    <property type="entry name" value="Metalloproteases ('zincins'), catalytic domain"/>
    <property type="match status" value="1"/>
</dbReference>
<keyword evidence="3" id="KW-0479">Metal-binding</keyword>
<evidence type="ECO:0000256" key="5">
    <source>
        <dbReference type="ARBA" id="ARBA00022833"/>
    </source>
</evidence>
<evidence type="ECO:0000313" key="9">
    <source>
        <dbReference type="EMBL" id="QQG64591.1"/>
    </source>
</evidence>
<keyword evidence="2 9" id="KW-0645">Protease</keyword>
<dbReference type="SMART" id="SM00028">
    <property type="entry name" value="TPR"/>
    <property type="match status" value="4"/>
</dbReference>
<dbReference type="Pfam" id="PF14559">
    <property type="entry name" value="TPR_19"/>
    <property type="match status" value="1"/>
</dbReference>
<dbReference type="InterPro" id="IPR011990">
    <property type="entry name" value="TPR-like_helical_dom_sf"/>
</dbReference>
<accession>A0A7T5VB34</accession>
<dbReference type="PANTHER" id="PTHR22726:SF24">
    <property type="entry name" value="M48 FAMILY METALLOPEPTIDASE"/>
    <property type="match status" value="1"/>
</dbReference>
<keyword evidence="6" id="KW-0408">Iron</keyword>
<dbReference type="GO" id="GO:0051603">
    <property type="term" value="P:proteolysis involved in protein catabolic process"/>
    <property type="evidence" value="ECO:0007669"/>
    <property type="project" value="TreeGrafter"/>
</dbReference>
<protein>
    <submittedName>
        <fullName evidence="9">M48 family metalloprotease</fullName>
    </submittedName>
</protein>
<dbReference type="KEGG" id="dog:HP555_01305"/>
<dbReference type="EMBL" id="CP054140">
    <property type="protein sequence ID" value="QQG64591.1"/>
    <property type="molecule type" value="Genomic_DNA"/>
</dbReference>
<dbReference type="InterPro" id="IPR001915">
    <property type="entry name" value="Peptidase_M48"/>
</dbReference>
<keyword evidence="7 9" id="KW-0482">Metalloprotease</keyword>
<dbReference type="Pfam" id="PF01435">
    <property type="entry name" value="Peptidase_M48"/>
    <property type="match status" value="1"/>
</dbReference>
<evidence type="ECO:0000256" key="3">
    <source>
        <dbReference type="ARBA" id="ARBA00022723"/>
    </source>
</evidence>
<evidence type="ECO:0000313" key="10">
    <source>
        <dbReference type="Proteomes" id="UP000596092"/>
    </source>
</evidence>
<name>A0A7T5VB34_9BACT</name>
<dbReference type="Gene3D" id="1.25.40.10">
    <property type="entry name" value="Tetratricopeptide repeat domain"/>
    <property type="match status" value="1"/>
</dbReference>
<comment type="cofactor">
    <cofactor evidence="1">
        <name>Zn(2+)</name>
        <dbReference type="ChEBI" id="CHEBI:29105"/>
    </cofactor>
</comment>
<dbReference type="InterPro" id="IPR051156">
    <property type="entry name" value="Mito/Outer_Membr_Metalloprot"/>
</dbReference>
<keyword evidence="6" id="KW-0411">Iron-sulfur</keyword>
<dbReference type="GO" id="GO:0004222">
    <property type="term" value="F:metalloendopeptidase activity"/>
    <property type="evidence" value="ECO:0007669"/>
    <property type="project" value="InterPro"/>
</dbReference>
<evidence type="ECO:0000256" key="6">
    <source>
        <dbReference type="ARBA" id="ARBA00023014"/>
    </source>
</evidence>
<keyword evidence="5" id="KW-0862">Zinc</keyword>
<dbReference type="GO" id="GO:0051536">
    <property type="term" value="F:iron-sulfur cluster binding"/>
    <property type="evidence" value="ECO:0007669"/>
    <property type="project" value="UniProtKB-KW"/>
</dbReference>
<dbReference type="Proteomes" id="UP000596092">
    <property type="component" value="Chromosome"/>
</dbReference>
<dbReference type="PANTHER" id="PTHR22726">
    <property type="entry name" value="METALLOENDOPEPTIDASE OMA1"/>
    <property type="match status" value="1"/>
</dbReference>
<proteinExistence type="predicted"/>
<evidence type="ECO:0000256" key="7">
    <source>
        <dbReference type="ARBA" id="ARBA00023049"/>
    </source>
</evidence>
<gene>
    <name evidence="9" type="ORF">HP555_01305</name>
</gene>
<dbReference type="InterPro" id="IPR019734">
    <property type="entry name" value="TPR_rpt"/>
</dbReference>
<dbReference type="SUPFAM" id="SSF48452">
    <property type="entry name" value="TPR-like"/>
    <property type="match status" value="1"/>
</dbReference>
<dbReference type="GO" id="GO:0016020">
    <property type="term" value="C:membrane"/>
    <property type="evidence" value="ECO:0007669"/>
    <property type="project" value="TreeGrafter"/>
</dbReference>
<feature type="domain" description="Peptidase M48" evidence="8">
    <location>
        <begin position="79"/>
        <end position="264"/>
    </location>
</feature>
<evidence type="ECO:0000256" key="4">
    <source>
        <dbReference type="ARBA" id="ARBA00022801"/>
    </source>
</evidence>
<sequence>MSASKNTQPALNRRQLLKLIGLGSGVLTVGPFLSSCAVNPVTGRQQLMMMSESQEIDTDRQRAPYQFSEDYGVLQDNSVNAYIGRVGNELATRSHRPQMPFSFRGVNAAYINAYAFPGGSIAVTRGMLVELESEAELAALLGHEIGHVCARHSAQQASKGMIANLLMTGASVATGVAGYGGATDLVQQLGGLGAGALLASYSRDNEREADALGMEYMVRAGYDADGMVKLMEVLNRNQQRNPSAIELMFATHPMSNERLATARQAVATTYQASRTGVVQRERYLDNTAGLRRIKPAILALQNGSTAMGKNQFPTAREQFTAALQTAPQDYTALVMMASCQMALKDVTSAEQYARKATEVYPTEPKGHSLLAVSLINTKKYDHALQSLSEYDRLLPGNPQVIFYKGYCYEQMDKKQEAATHYHNYLQKVSSGEQAQHAYARLQSWGYVR</sequence>
<keyword evidence="10" id="KW-1185">Reference proteome</keyword>
<reference evidence="9 10" key="1">
    <citation type="submission" date="2020-05" db="EMBL/GenBank/DDBJ databases">
        <title>Complete genome of Desulfobulbus oligotrophicus.</title>
        <authorList>
            <person name="Podar M."/>
        </authorList>
    </citation>
    <scope>NUCLEOTIDE SEQUENCE [LARGE SCALE GENOMIC DNA]</scope>
    <source>
        <strain evidence="9 10">Prop6</strain>
    </source>
</reference>
<evidence type="ECO:0000259" key="8">
    <source>
        <dbReference type="Pfam" id="PF01435"/>
    </source>
</evidence>
<keyword evidence="4" id="KW-0378">Hydrolase</keyword>
<dbReference type="GO" id="GO:0046872">
    <property type="term" value="F:metal ion binding"/>
    <property type="evidence" value="ECO:0007669"/>
    <property type="project" value="UniProtKB-KW"/>
</dbReference>
<evidence type="ECO:0000256" key="2">
    <source>
        <dbReference type="ARBA" id="ARBA00022670"/>
    </source>
</evidence>
<dbReference type="Pfam" id="PF13174">
    <property type="entry name" value="TPR_6"/>
    <property type="match status" value="1"/>
</dbReference>
<evidence type="ECO:0000256" key="1">
    <source>
        <dbReference type="ARBA" id="ARBA00001947"/>
    </source>
</evidence>
<dbReference type="RefSeq" id="WP_199263423.1">
    <property type="nucleotide sequence ID" value="NZ_CP054140.1"/>
</dbReference>
<dbReference type="InterPro" id="IPR006311">
    <property type="entry name" value="TAT_signal"/>
</dbReference>